<reference evidence="2" key="1">
    <citation type="submission" date="2023-06" db="EMBL/GenBank/DDBJ databases">
        <authorList>
            <person name="Kurt Z."/>
        </authorList>
    </citation>
    <scope>NUCLEOTIDE SEQUENCE</scope>
</reference>
<dbReference type="EMBL" id="CATOUU010000894">
    <property type="protein sequence ID" value="CAI9957807.1"/>
    <property type="molecule type" value="Genomic_DNA"/>
</dbReference>
<accession>A0AA86UMZ3</accession>
<feature type="coiled-coil region" evidence="1">
    <location>
        <begin position="250"/>
        <end position="277"/>
    </location>
</feature>
<evidence type="ECO:0000256" key="1">
    <source>
        <dbReference type="SAM" id="Coils"/>
    </source>
</evidence>
<sequence>MSIISNIQSPSKKVNFRLQSTQQVKSSSLGVSKSVSKSKDVSISSVNSVRERKLRQSKVVRTSPVIDANLTESTALSNSQKIKNKTLLMPTTVEKKLWRVQPVQQQVVEKIDIEYAIESIDWVLHEAVDHISMQIMSQESYLSYCDAKIFYLTERINKINSQTDNTRKQLRQLENVQLQTTEEKITQNERLKPFLTQKDKINESLLFLKSNLNEKINDEVHTQIILNHANQQNKPEHKHNNQETEFFCMLKQLLKENEDLKQELKKETKKGEQINIELTEKIKDKKYYTREIINKQKDNKQLDLAKQHATLLTNFMDAINALFNGKNAIGRKLINIDVILKIVAQNNKQDNDIFNLTPK</sequence>
<evidence type="ECO:0000313" key="4">
    <source>
        <dbReference type="Proteomes" id="UP001642409"/>
    </source>
</evidence>
<keyword evidence="4" id="KW-1185">Reference proteome</keyword>
<dbReference type="Proteomes" id="UP001642409">
    <property type="component" value="Unassembled WGS sequence"/>
</dbReference>
<reference evidence="3 4" key="2">
    <citation type="submission" date="2024-07" db="EMBL/GenBank/DDBJ databases">
        <authorList>
            <person name="Akdeniz Z."/>
        </authorList>
    </citation>
    <scope>NUCLEOTIDE SEQUENCE [LARGE SCALE GENOMIC DNA]</scope>
</reference>
<proteinExistence type="predicted"/>
<evidence type="ECO:0000313" key="2">
    <source>
        <dbReference type="EMBL" id="CAI9957807.1"/>
    </source>
</evidence>
<protein>
    <submittedName>
        <fullName evidence="3">Hypothetical_protein</fullName>
    </submittedName>
</protein>
<name>A0AA86UMZ3_9EUKA</name>
<dbReference type="EMBL" id="CAXDID020000482">
    <property type="protein sequence ID" value="CAL6096118.1"/>
    <property type="molecule type" value="Genomic_DNA"/>
</dbReference>
<comment type="caution">
    <text evidence="2">The sequence shown here is derived from an EMBL/GenBank/DDBJ whole genome shotgun (WGS) entry which is preliminary data.</text>
</comment>
<keyword evidence="1" id="KW-0175">Coiled coil</keyword>
<organism evidence="2">
    <name type="scientific">Hexamita inflata</name>
    <dbReference type="NCBI Taxonomy" id="28002"/>
    <lineage>
        <taxon>Eukaryota</taxon>
        <taxon>Metamonada</taxon>
        <taxon>Diplomonadida</taxon>
        <taxon>Hexamitidae</taxon>
        <taxon>Hexamitinae</taxon>
        <taxon>Hexamita</taxon>
    </lineage>
</organism>
<evidence type="ECO:0000313" key="3">
    <source>
        <dbReference type="EMBL" id="CAL6096118.1"/>
    </source>
</evidence>
<dbReference type="AlphaFoldDB" id="A0AA86UMZ3"/>
<gene>
    <name evidence="2" type="ORF">HINF_LOCUS45452</name>
    <name evidence="3" type="ORF">HINF_LOCUS68277</name>
</gene>